<dbReference type="PANTHER" id="PTHR33198">
    <property type="entry name" value="ANK_REP_REGION DOMAIN-CONTAINING PROTEIN-RELATED"/>
    <property type="match status" value="1"/>
</dbReference>
<feature type="region of interest" description="Disordered" evidence="1">
    <location>
        <begin position="95"/>
        <end position="131"/>
    </location>
</feature>
<dbReference type="EnsemblMetazoa" id="Aqu2.1.21380_001">
    <property type="protein sequence ID" value="Aqu2.1.21380_001"/>
    <property type="gene ID" value="Aqu2.1.21380"/>
</dbReference>
<dbReference type="InParanoid" id="A0A1X7U0L8"/>
<organism evidence="2">
    <name type="scientific">Amphimedon queenslandica</name>
    <name type="common">Sponge</name>
    <dbReference type="NCBI Taxonomy" id="400682"/>
    <lineage>
        <taxon>Eukaryota</taxon>
        <taxon>Metazoa</taxon>
        <taxon>Porifera</taxon>
        <taxon>Demospongiae</taxon>
        <taxon>Heteroscleromorpha</taxon>
        <taxon>Haplosclerida</taxon>
        <taxon>Niphatidae</taxon>
        <taxon>Amphimedon</taxon>
    </lineage>
</organism>
<feature type="region of interest" description="Disordered" evidence="1">
    <location>
        <begin position="159"/>
        <end position="187"/>
    </location>
</feature>
<sequence>MVTAHFHPKPSPIIKRFEFNTRSQEEGESVAVFVAALRSIAEHCQYPEDILPDMLRDRIVCGIRDKAVQRSLLKETCLTYQSALDTALGAEAAAHDAKQLQERQKTLPVNRMGNSKAKKPARTPAGGSGTSTHPDCYCCGRNIQLLTVVIKKTDYEAVEDMEEEVEEGKEEEKETKDCHEDINPPLF</sequence>
<feature type="compositionally biased region" description="Basic and acidic residues" evidence="1">
    <location>
        <begin position="170"/>
        <end position="187"/>
    </location>
</feature>
<evidence type="ECO:0000313" key="2">
    <source>
        <dbReference type="EnsemblMetazoa" id="Aqu2.1.21380_001"/>
    </source>
</evidence>
<feature type="compositionally biased region" description="Basic and acidic residues" evidence="1">
    <location>
        <begin position="95"/>
        <end position="105"/>
    </location>
</feature>
<feature type="compositionally biased region" description="Acidic residues" evidence="1">
    <location>
        <begin position="159"/>
        <end position="169"/>
    </location>
</feature>
<evidence type="ECO:0008006" key="3">
    <source>
        <dbReference type="Google" id="ProtNLM"/>
    </source>
</evidence>
<protein>
    <recommendedName>
        <fullName evidence="3">Retrotransposon gag domain-containing protein</fullName>
    </recommendedName>
</protein>
<dbReference type="AlphaFoldDB" id="A0A1X7U0L8"/>
<proteinExistence type="predicted"/>
<accession>A0A1X7U0L8</accession>
<name>A0A1X7U0L8_AMPQE</name>
<reference evidence="2" key="1">
    <citation type="submission" date="2017-05" db="UniProtKB">
        <authorList>
            <consortium name="EnsemblMetazoa"/>
        </authorList>
    </citation>
    <scope>IDENTIFICATION</scope>
</reference>
<dbReference type="STRING" id="400682.A0A1X7U0L8"/>
<dbReference type="PANTHER" id="PTHR33198:SF19">
    <property type="entry name" value="CCHC-TYPE DOMAIN-CONTAINING PROTEIN"/>
    <property type="match status" value="1"/>
</dbReference>
<evidence type="ECO:0000256" key="1">
    <source>
        <dbReference type="SAM" id="MobiDB-lite"/>
    </source>
</evidence>